<keyword evidence="3" id="KW-1185">Reference proteome</keyword>
<feature type="region of interest" description="Disordered" evidence="1">
    <location>
        <begin position="42"/>
        <end position="120"/>
    </location>
</feature>
<evidence type="ECO:0000313" key="2">
    <source>
        <dbReference type="EMBL" id="KAJ1198576.1"/>
    </source>
</evidence>
<dbReference type="Proteomes" id="UP001066276">
    <property type="component" value="Chromosome 2_1"/>
</dbReference>
<dbReference type="AlphaFoldDB" id="A0AAV7VCG5"/>
<organism evidence="2 3">
    <name type="scientific">Pleurodeles waltl</name>
    <name type="common">Iberian ribbed newt</name>
    <dbReference type="NCBI Taxonomy" id="8319"/>
    <lineage>
        <taxon>Eukaryota</taxon>
        <taxon>Metazoa</taxon>
        <taxon>Chordata</taxon>
        <taxon>Craniata</taxon>
        <taxon>Vertebrata</taxon>
        <taxon>Euteleostomi</taxon>
        <taxon>Amphibia</taxon>
        <taxon>Batrachia</taxon>
        <taxon>Caudata</taxon>
        <taxon>Salamandroidea</taxon>
        <taxon>Salamandridae</taxon>
        <taxon>Pleurodelinae</taxon>
        <taxon>Pleurodeles</taxon>
    </lineage>
</organism>
<accession>A0AAV7VCG5</accession>
<name>A0AAV7VCG5_PLEWA</name>
<protein>
    <submittedName>
        <fullName evidence="2">Uncharacterized protein</fullName>
    </submittedName>
</protein>
<feature type="compositionally biased region" description="Basic and acidic residues" evidence="1">
    <location>
        <begin position="59"/>
        <end position="84"/>
    </location>
</feature>
<dbReference type="EMBL" id="JANPWB010000003">
    <property type="protein sequence ID" value="KAJ1198576.1"/>
    <property type="molecule type" value="Genomic_DNA"/>
</dbReference>
<reference evidence="2" key="1">
    <citation type="journal article" date="2022" name="bioRxiv">
        <title>Sequencing and chromosome-scale assembly of the giantPleurodeles waltlgenome.</title>
        <authorList>
            <person name="Brown T."/>
            <person name="Elewa A."/>
            <person name="Iarovenko S."/>
            <person name="Subramanian E."/>
            <person name="Araus A.J."/>
            <person name="Petzold A."/>
            <person name="Susuki M."/>
            <person name="Suzuki K.-i.T."/>
            <person name="Hayashi T."/>
            <person name="Toyoda A."/>
            <person name="Oliveira C."/>
            <person name="Osipova E."/>
            <person name="Leigh N.D."/>
            <person name="Simon A."/>
            <person name="Yun M.H."/>
        </authorList>
    </citation>
    <scope>NUCLEOTIDE SEQUENCE</scope>
    <source>
        <strain evidence="2">20211129_DDA</strain>
        <tissue evidence="2">Liver</tissue>
    </source>
</reference>
<gene>
    <name evidence="2" type="ORF">NDU88_002415</name>
</gene>
<feature type="compositionally biased region" description="Basic and acidic residues" evidence="1">
    <location>
        <begin position="107"/>
        <end position="120"/>
    </location>
</feature>
<evidence type="ECO:0000256" key="1">
    <source>
        <dbReference type="SAM" id="MobiDB-lite"/>
    </source>
</evidence>
<evidence type="ECO:0000313" key="3">
    <source>
        <dbReference type="Proteomes" id="UP001066276"/>
    </source>
</evidence>
<proteinExistence type="predicted"/>
<sequence length="160" mass="17863">MSVLKEVIQLSKYVKGYMECSRLSGDAAPRAEWRCSRGRVNSVSSYHDDRGAGVSNARPDFREENAVKREDGTAQKDDGGERGGTEWSPQKNDPEQPSEETENPNANDRRNKELSKDVLRTRHVPGGTWLSKLSLRNFPLNPVVEDALEVFTKLAGKDST</sequence>
<comment type="caution">
    <text evidence="2">The sequence shown here is derived from an EMBL/GenBank/DDBJ whole genome shotgun (WGS) entry which is preliminary data.</text>
</comment>